<evidence type="ECO:0000313" key="2">
    <source>
        <dbReference type="Proteomes" id="UP000326289"/>
    </source>
</evidence>
<organism evidence="1 2">
    <name type="scientific">Aspergillus minisclerotigenes</name>
    <dbReference type="NCBI Taxonomy" id="656917"/>
    <lineage>
        <taxon>Eukaryota</taxon>
        <taxon>Fungi</taxon>
        <taxon>Dikarya</taxon>
        <taxon>Ascomycota</taxon>
        <taxon>Pezizomycotina</taxon>
        <taxon>Eurotiomycetes</taxon>
        <taxon>Eurotiomycetidae</taxon>
        <taxon>Eurotiales</taxon>
        <taxon>Aspergillaceae</taxon>
        <taxon>Aspergillus</taxon>
        <taxon>Aspergillus subgen. Circumdati</taxon>
    </lineage>
</organism>
<keyword evidence="2" id="KW-1185">Reference proteome</keyword>
<evidence type="ECO:0000313" key="1">
    <source>
        <dbReference type="EMBL" id="KAB8272596.1"/>
    </source>
</evidence>
<accession>A0A5N6J1E4</accession>
<dbReference type="AlphaFoldDB" id="A0A5N6J1E4"/>
<protein>
    <submittedName>
        <fullName evidence="1">Uncharacterized protein</fullName>
    </submittedName>
</protein>
<reference evidence="1 2" key="1">
    <citation type="submission" date="2019-04" db="EMBL/GenBank/DDBJ databases">
        <title>Fungal friends and foes A comparative genomics study of 23 Aspergillus species from section Flavi.</title>
        <authorList>
            <consortium name="DOE Joint Genome Institute"/>
            <person name="Kjaerbolling I."/>
            <person name="Vesth T.C."/>
            <person name="Frisvad J.C."/>
            <person name="Nybo J.L."/>
            <person name="Theobald S."/>
            <person name="Kildgaard S."/>
            <person name="Petersen T.I."/>
            <person name="Kuo A."/>
            <person name="Sato A."/>
            <person name="Lyhne E.K."/>
            <person name="Kogle M.E."/>
            <person name="Wiebenga A."/>
            <person name="Kun R.S."/>
            <person name="Lubbers R.J."/>
            <person name="Makela M.R."/>
            <person name="Barry K."/>
            <person name="Chovatia M."/>
            <person name="Clum A."/>
            <person name="Daum C."/>
            <person name="Haridas S."/>
            <person name="He G."/>
            <person name="LaButti K."/>
            <person name="Lipzen A."/>
            <person name="Mondo S."/>
            <person name="Pangilinan J."/>
            <person name="Riley R."/>
            <person name="Salamov A."/>
            <person name="Simmons B.A."/>
            <person name="Magnuson J.K."/>
            <person name="Henrissat B."/>
            <person name="Mortensen U.H."/>
            <person name="Larsen T.O."/>
            <person name="De vries R.P."/>
            <person name="Grigoriev I.V."/>
            <person name="Machida M."/>
            <person name="Baker S.E."/>
            <person name="Andersen M.R."/>
        </authorList>
    </citation>
    <scope>NUCLEOTIDE SEQUENCE [LARGE SCALE GENOMIC DNA]</scope>
    <source>
        <strain evidence="1 2">CBS 117635</strain>
    </source>
</reference>
<dbReference type="EMBL" id="ML732804">
    <property type="protein sequence ID" value="KAB8272596.1"/>
    <property type="molecule type" value="Genomic_DNA"/>
</dbReference>
<dbReference type="Proteomes" id="UP000326289">
    <property type="component" value="Unassembled WGS sequence"/>
</dbReference>
<gene>
    <name evidence="1" type="ORF">BDV30DRAFT_211966</name>
</gene>
<sequence length="73" mass="8190">MESLALSFFGLLYRVSVILHSYRSTPWLNRLTVDISSLYSLSLPSRTPTQALNSFMISEWLDSPRVKPGSAGK</sequence>
<proteinExistence type="predicted"/>
<name>A0A5N6J1E4_9EURO</name>